<accession>A0A7Z0J4W4</accession>
<evidence type="ECO:0000313" key="2">
    <source>
        <dbReference type="Proteomes" id="UP000537260"/>
    </source>
</evidence>
<sequence>MADLESAIRIARTEFAKFSRSIAVVVQRDLGIVGMGLLALVTRAQGFHDGALHALEANNPYATFPLIRCYAENAAALVWVLDHPGDIGRLSALAAQDERFAIGRLVANAAKRAPGFKDVYEQLSEFTHPVASGFTQPFRATSDESSFRWSSVPSFGADEDKITACFWLVELTEMHADVWPRAYRATMNEEAVAGLSTPVREVGKNDIERD</sequence>
<comment type="caution">
    <text evidence="1">The sequence shown here is derived from an EMBL/GenBank/DDBJ whole genome shotgun (WGS) entry which is preliminary data.</text>
</comment>
<protein>
    <submittedName>
        <fullName evidence="1">Uncharacterized protein</fullName>
    </submittedName>
</protein>
<keyword evidence="2" id="KW-1185">Reference proteome</keyword>
<dbReference type="AlphaFoldDB" id="A0A7Z0J4W4"/>
<dbReference type="Proteomes" id="UP000537260">
    <property type="component" value="Unassembled WGS sequence"/>
</dbReference>
<proteinExistence type="predicted"/>
<organism evidence="1 2">
    <name type="scientific">Glaciibacter psychrotolerans</name>
    <dbReference type="NCBI Taxonomy" id="670054"/>
    <lineage>
        <taxon>Bacteria</taxon>
        <taxon>Bacillati</taxon>
        <taxon>Actinomycetota</taxon>
        <taxon>Actinomycetes</taxon>
        <taxon>Micrococcales</taxon>
        <taxon>Microbacteriaceae</taxon>
        <taxon>Glaciibacter</taxon>
    </lineage>
</organism>
<gene>
    <name evidence="1" type="ORF">HNR05_000292</name>
</gene>
<reference evidence="1 2" key="1">
    <citation type="submission" date="2020-07" db="EMBL/GenBank/DDBJ databases">
        <title>Sequencing the genomes of 1000 actinobacteria strains.</title>
        <authorList>
            <person name="Klenk H.-P."/>
        </authorList>
    </citation>
    <scope>NUCLEOTIDE SEQUENCE [LARGE SCALE GENOMIC DNA]</scope>
    <source>
        <strain evidence="1 2">LI1</strain>
    </source>
</reference>
<dbReference type="EMBL" id="JACCFM010000001">
    <property type="protein sequence ID" value="NYJ18501.1"/>
    <property type="molecule type" value="Genomic_DNA"/>
</dbReference>
<evidence type="ECO:0000313" key="1">
    <source>
        <dbReference type="EMBL" id="NYJ18501.1"/>
    </source>
</evidence>
<dbReference type="RefSeq" id="WP_179577405.1">
    <property type="nucleotide sequence ID" value="NZ_JACCFM010000001.1"/>
</dbReference>
<name>A0A7Z0J4W4_9MICO</name>